<dbReference type="GO" id="GO:0008083">
    <property type="term" value="F:growth factor activity"/>
    <property type="evidence" value="ECO:0007669"/>
    <property type="project" value="UniProtKB-KW"/>
</dbReference>
<dbReference type="PANTHER" id="PTHR11633:SF1">
    <property type="entry name" value="LD28763P"/>
    <property type="match status" value="1"/>
</dbReference>
<dbReference type="PROSITE" id="PS50278">
    <property type="entry name" value="PDGF_2"/>
    <property type="match status" value="1"/>
</dbReference>
<dbReference type="SUPFAM" id="SSF57501">
    <property type="entry name" value="Cystine-knot cytokines"/>
    <property type="match status" value="1"/>
</dbReference>
<dbReference type="SMART" id="SM00141">
    <property type="entry name" value="PDGF"/>
    <property type="match status" value="1"/>
</dbReference>
<dbReference type="GO" id="GO:0008284">
    <property type="term" value="P:positive regulation of cell population proliferation"/>
    <property type="evidence" value="ECO:0007669"/>
    <property type="project" value="TreeGrafter"/>
</dbReference>
<evidence type="ECO:0000256" key="2">
    <source>
        <dbReference type="ARBA" id="ARBA00023030"/>
    </source>
</evidence>
<reference evidence="7" key="1">
    <citation type="submission" date="2022-03" db="EMBL/GenBank/DDBJ databases">
        <authorList>
            <person name="Sayadi A."/>
        </authorList>
    </citation>
    <scope>NUCLEOTIDE SEQUENCE</scope>
</reference>
<evidence type="ECO:0000259" key="6">
    <source>
        <dbReference type="PROSITE" id="PS50278"/>
    </source>
</evidence>
<accession>A0A9P0KIK1</accession>
<dbReference type="Proteomes" id="UP001152888">
    <property type="component" value="Unassembled WGS sequence"/>
</dbReference>
<keyword evidence="5" id="KW-0732">Signal</keyword>
<dbReference type="GO" id="GO:0005615">
    <property type="term" value="C:extracellular space"/>
    <property type="evidence" value="ECO:0007669"/>
    <property type="project" value="TreeGrafter"/>
</dbReference>
<protein>
    <recommendedName>
        <fullName evidence="6">Platelet-derived growth factor (PDGF) family profile domain-containing protein</fullName>
    </recommendedName>
</protein>
<comment type="similarity">
    <text evidence="1 4">Belongs to the PDGF/VEGF growth factor family.</text>
</comment>
<dbReference type="InterPro" id="IPR000072">
    <property type="entry name" value="PDGF/VEGF_dom"/>
</dbReference>
<evidence type="ECO:0000256" key="3">
    <source>
        <dbReference type="ARBA" id="ARBA00023246"/>
    </source>
</evidence>
<evidence type="ECO:0000256" key="1">
    <source>
        <dbReference type="ARBA" id="ARBA00006686"/>
    </source>
</evidence>
<evidence type="ECO:0000256" key="5">
    <source>
        <dbReference type="SAM" id="SignalP"/>
    </source>
</evidence>
<dbReference type="AlphaFoldDB" id="A0A9P0KIK1"/>
<dbReference type="PANTHER" id="PTHR11633">
    <property type="entry name" value="PLATELET-DERIVED GROWTH FACTOR"/>
    <property type="match status" value="1"/>
</dbReference>
<feature type="signal peptide" evidence="5">
    <location>
        <begin position="1"/>
        <end position="24"/>
    </location>
</feature>
<dbReference type="EMBL" id="CAKOFQ010006809">
    <property type="protein sequence ID" value="CAH1973435.1"/>
    <property type="molecule type" value="Genomic_DNA"/>
</dbReference>
<keyword evidence="8" id="KW-1185">Reference proteome</keyword>
<sequence>MWYSIDSVVLLSSCLLVLLDSVKGQDRNRNEQAARIIYPNDDDFPHNHQHHSHGGFPPGFQHSPEFHKNDGKCCKQFITTQQPRIDVTRTSTRKPPDPHTNVALTDLGIEAKGNTSLQIPLDLALRISEVDNITELFNYVEDDDDIDGTPFIMNRFGDGARSKYQGGGDAAIVPKPAGCQPEKVSVKLGTDTDPSILYMPPCTRIERCGGCCSHPLLECQPIDTETIAFQVKKTKYVGNNKLKVISKEVVLVDRHVSCKCGCITKAKDCNKYQEYREAECRCACVNTDEARKCINDPQKLWNPKICSCQCREVQECTTGYSFDQRQCKCLPSTLKRRFTLEQAVEPSDYDRFY</sequence>
<dbReference type="OrthoDB" id="8878063at2759"/>
<name>A0A9P0KIK1_ACAOB</name>
<keyword evidence="2 4" id="KW-0339">Growth factor</keyword>
<dbReference type="GO" id="GO:0070851">
    <property type="term" value="F:growth factor receptor binding"/>
    <property type="evidence" value="ECO:0007669"/>
    <property type="project" value="TreeGrafter"/>
</dbReference>
<keyword evidence="3" id="KW-0497">Mitogen</keyword>
<dbReference type="Pfam" id="PF00341">
    <property type="entry name" value="PDGF"/>
    <property type="match status" value="1"/>
</dbReference>
<feature type="domain" description="Platelet-derived growth factor (PDGF) family profile" evidence="6">
    <location>
        <begin position="183"/>
        <end position="260"/>
    </location>
</feature>
<gene>
    <name evidence="7" type="ORF">ACAOBT_LOCUS10561</name>
</gene>
<evidence type="ECO:0000313" key="8">
    <source>
        <dbReference type="Proteomes" id="UP001152888"/>
    </source>
</evidence>
<evidence type="ECO:0000313" key="7">
    <source>
        <dbReference type="EMBL" id="CAH1973435.1"/>
    </source>
</evidence>
<dbReference type="GO" id="GO:0016020">
    <property type="term" value="C:membrane"/>
    <property type="evidence" value="ECO:0007669"/>
    <property type="project" value="InterPro"/>
</dbReference>
<dbReference type="Gene3D" id="2.10.90.10">
    <property type="entry name" value="Cystine-knot cytokines"/>
    <property type="match status" value="1"/>
</dbReference>
<dbReference type="InterPro" id="IPR029034">
    <property type="entry name" value="Cystine-knot_cytokine"/>
</dbReference>
<evidence type="ECO:0000256" key="4">
    <source>
        <dbReference type="RuleBase" id="RU003818"/>
    </source>
</evidence>
<feature type="chain" id="PRO_5040181646" description="Platelet-derived growth factor (PDGF) family profile domain-containing protein" evidence="5">
    <location>
        <begin position="25"/>
        <end position="353"/>
    </location>
</feature>
<dbReference type="GO" id="GO:0051781">
    <property type="term" value="P:positive regulation of cell division"/>
    <property type="evidence" value="ECO:0007669"/>
    <property type="project" value="UniProtKB-KW"/>
</dbReference>
<proteinExistence type="inferred from homology"/>
<organism evidence="7 8">
    <name type="scientific">Acanthoscelides obtectus</name>
    <name type="common">Bean weevil</name>
    <name type="synonym">Bruchus obtectus</name>
    <dbReference type="NCBI Taxonomy" id="200917"/>
    <lineage>
        <taxon>Eukaryota</taxon>
        <taxon>Metazoa</taxon>
        <taxon>Ecdysozoa</taxon>
        <taxon>Arthropoda</taxon>
        <taxon>Hexapoda</taxon>
        <taxon>Insecta</taxon>
        <taxon>Pterygota</taxon>
        <taxon>Neoptera</taxon>
        <taxon>Endopterygota</taxon>
        <taxon>Coleoptera</taxon>
        <taxon>Polyphaga</taxon>
        <taxon>Cucujiformia</taxon>
        <taxon>Chrysomeloidea</taxon>
        <taxon>Chrysomelidae</taxon>
        <taxon>Bruchinae</taxon>
        <taxon>Bruchini</taxon>
        <taxon>Acanthoscelides</taxon>
    </lineage>
</organism>
<comment type="caution">
    <text evidence="7">The sequence shown here is derived from an EMBL/GenBank/DDBJ whole genome shotgun (WGS) entry which is preliminary data.</text>
</comment>